<sequence>MQKHNAAAAAASDWRLNTEYGGGGGGGGRSLEAESVMMVVASTAMDRCHEVEISEHSGEVRTDLQVATASVQSRTAELR</sequence>
<feature type="region of interest" description="Disordered" evidence="1">
    <location>
        <begin position="56"/>
        <end position="79"/>
    </location>
</feature>
<accession>A0A8H6K0J4</accession>
<proteinExistence type="predicted"/>
<protein>
    <submittedName>
        <fullName evidence="2">Uncharacterized protein</fullName>
    </submittedName>
</protein>
<comment type="caution">
    <text evidence="2">The sequence shown here is derived from an EMBL/GenBank/DDBJ whole genome shotgun (WGS) entry which is preliminary data.</text>
</comment>
<reference evidence="2" key="1">
    <citation type="journal article" date="2020" name="Phytopathology">
        <title>Genome Sequence Resources of Colletotrichum truncatum, C. plurivorum, C. musicola, and C. sojae: Four Species Pathogenic to Soybean (Glycine max).</title>
        <authorList>
            <person name="Rogerio F."/>
            <person name="Boufleur T.R."/>
            <person name="Ciampi-Guillardi M."/>
            <person name="Sukno S.A."/>
            <person name="Thon M.R."/>
            <person name="Massola Junior N.S."/>
            <person name="Baroncelli R."/>
        </authorList>
    </citation>
    <scope>NUCLEOTIDE SEQUENCE</scope>
    <source>
        <strain evidence="2">LFN00145</strain>
    </source>
</reference>
<evidence type="ECO:0000313" key="2">
    <source>
        <dbReference type="EMBL" id="KAF6822143.1"/>
    </source>
</evidence>
<keyword evidence="3" id="KW-1185">Reference proteome</keyword>
<feature type="compositionally biased region" description="Gly residues" evidence="1">
    <location>
        <begin position="20"/>
        <end position="29"/>
    </location>
</feature>
<feature type="compositionally biased region" description="Polar residues" evidence="1">
    <location>
        <begin position="65"/>
        <end position="79"/>
    </location>
</feature>
<name>A0A8H6K0J4_9PEZI</name>
<dbReference type="AlphaFoldDB" id="A0A8H6K0J4"/>
<evidence type="ECO:0000256" key="1">
    <source>
        <dbReference type="SAM" id="MobiDB-lite"/>
    </source>
</evidence>
<organism evidence="2 3">
    <name type="scientific">Colletotrichum plurivorum</name>
    <dbReference type="NCBI Taxonomy" id="2175906"/>
    <lineage>
        <taxon>Eukaryota</taxon>
        <taxon>Fungi</taxon>
        <taxon>Dikarya</taxon>
        <taxon>Ascomycota</taxon>
        <taxon>Pezizomycotina</taxon>
        <taxon>Sordariomycetes</taxon>
        <taxon>Hypocreomycetidae</taxon>
        <taxon>Glomerellales</taxon>
        <taxon>Glomerellaceae</taxon>
        <taxon>Colletotrichum</taxon>
        <taxon>Colletotrichum orchidearum species complex</taxon>
    </lineage>
</organism>
<gene>
    <name evidence="2" type="ORF">CPLU01_12207</name>
</gene>
<evidence type="ECO:0000313" key="3">
    <source>
        <dbReference type="Proteomes" id="UP000654918"/>
    </source>
</evidence>
<dbReference type="Proteomes" id="UP000654918">
    <property type="component" value="Unassembled WGS sequence"/>
</dbReference>
<dbReference type="EMBL" id="WIGO01000245">
    <property type="protein sequence ID" value="KAF6822143.1"/>
    <property type="molecule type" value="Genomic_DNA"/>
</dbReference>
<feature type="region of interest" description="Disordered" evidence="1">
    <location>
        <begin position="1"/>
        <end position="29"/>
    </location>
</feature>